<name>A0A8J2HU61_COTCN</name>
<protein>
    <submittedName>
        <fullName evidence="2">Uncharacterized protein</fullName>
    </submittedName>
</protein>
<keyword evidence="1" id="KW-0732">Signal</keyword>
<dbReference type="AlphaFoldDB" id="A0A8J2HU61"/>
<accession>A0A8J2HU61</accession>
<dbReference type="EMBL" id="CAJNRD030001124">
    <property type="protein sequence ID" value="CAG5109061.1"/>
    <property type="molecule type" value="Genomic_DNA"/>
</dbReference>
<evidence type="ECO:0000313" key="2">
    <source>
        <dbReference type="EMBL" id="CAG5109061.1"/>
    </source>
</evidence>
<sequence>MKAFNSSIFIVVIFVLLSSSKNVDVSILLLINYKSQSIFYFKIVIIIKPKIIKKNCLILKAFNRECWRHVQSNFIKLRCSTDADCTYYTKCVDKKCENPCNSTCQTNEQVCVVRSHSASCKTLGDAGCRFKNAGILSSLRCPIGERPTYYEFRNYHHNTMRYFYFF</sequence>
<reference evidence="2" key="1">
    <citation type="submission" date="2021-04" db="EMBL/GenBank/DDBJ databases">
        <authorList>
            <person name="Chebbi M.A.C M."/>
        </authorList>
    </citation>
    <scope>NUCLEOTIDE SEQUENCE</scope>
</reference>
<evidence type="ECO:0000256" key="1">
    <source>
        <dbReference type="SAM" id="SignalP"/>
    </source>
</evidence>
<comment type="caution">
    <text evidence="2">The sequence shown here is derived from an EMBL/GenBank/DDBJ whole genome shotgun (WGS) entry which is preliminary data.</text>
</comment>
<keyword evidence="3" id="KW-1185">Reference proteome</keyword>
<evidence type="ECO:0000313" key="3">
    <source>
        <dbReference type="Proteomes" id="UP000786811"/>
    </source>
</evidence>
<gene>
    <name evidence="2" type="ORF">HICCMSTLAB_LOCUS13697</name>
</gene>
<proteinExistence type="predicted"/>
<feature type="signal peptide" evidence="1">
    <location>
        <begin position="1"/>
        <end position="20"/>
    </location>
</feature>
<dbReference type="Proteomes" id="UP000786811">
    <property type="component" value="Unassembled WGS sequence"/>
</dbReference>
<feature type="chain" id="PRO_5035324334" evidence="1">
    <location>
        <begin position="21"/>
        <end position="166"/>
    </location>
</feature>
<organism evidence="2 3">
    <name type="scientific">Cotesia congregata</name>
    <name type="common">Parasitoid wasp</name>
    <name type="synonym">Apanteles congregatus</name>
    <dbReference type="NCBI Taxonomy" id="51543"/>
    <lineage>
        <taxon>Eukaryota</taxon>
        <taxon>Metazoa</taxon>
        <taxon>Ecdysozoa</taxon>
        <taxon>Arthropoda</taxon>
        <taxon>Hexapoda</taxon>
        <taxon>Insecta</taxon>
        <taxon>Pterygota</taxon>
        <taxon>Neoptera</taxon>
        <taxon>Endopterygota</taxon>
        <taxon>Hymenoptera</taxon>
        <taxon>Apocrita</taxon>
        <taxon>Ichneumonoidea</taxon>
        <taxon>Braconidae</taxon>
        <taxon>Microgastrinae</taxon>
        <taxon>Cotesia</taxon>
    </lineage>
</organism>